<evidence type="ECO:0000256" key="1">
    <source>
        <dbReference type="SAM" id="MobiDB-lite"/>
    </source>
</evidence>
<feature type="compositionally biased region" description="Polar residues" evidence="1">
    <location>
        <begin position="883"/>
        <end position="893"/>
    </location>
</feature>
<feature type="compositionally biased region" description="Polar residues" evidence="1">
    <location>
        <begin position="345"/>
        <end position="358"/>
    </location>
</feature>
<feature type="compositionally biased region" description="Basic and acidic residues" evidence="1">
    <location>
        <begin position="110"/>
        <end position="123"/>
    </location>
</feature>
<dbReference type="Proteomes" id="UP000291116">
    <property type="component" value="Unassembled WGS sequence"/>
</dbReference>
<gene>
    <name evidence="2" type="ORF">PSNMU_V1.4_AUG-EV-PASAV3_0056550</name>
</gene>
<feature type="compositionally biased region" description="Basic and acidic residues" evidence="1">
    <location>
        <begin position="686"/>
        <end position="695"/>
    </location>
</feature>
<feature type="region of interest" description="Disordered" evidence="1">
    <location>
        <begin position="1057"/>
        <end position="1089"/>
    </location>
</feature>
<feature type="region of interest" description="Disordered" evidence="1">
    <location>
        <begin position="879"/>
        <end position="902"/>
    </location>
</feature>
<dbReference type="OrthoDB" id="10652890at2759"/>
<feature type="compositionally biased region" description="Basic and acidic residues" evidence="1">
    <location>
        <begin position="713"/>
        <end position="735"/>
    </location>
</feature>
<evidence type="ECO:0000313" key="3">
    <source>
        <dbReference type="Proteomes" id="UP000291116"/>
    </source>
</evidence>
<feature type="compositionally biased region" description="Polar residues" evidence="1">
    <location>
        <begin position="817"/>
        <end position="835"/>
    </location>
</feature>
<evidence type="ECO:0000313" key="2">
    <source>
        <dbReference type="EMBL" id="VEU38823.1"/>
    </source>
</evidence>
<protein>
    <submittedName>
        <fullName evidence="2">Uncharacterized protein</fullName>
    </submittedName>
</protein>
<organism evidence="2 3">
    <name type="scientific">Pseudo-nitzschia multistriata</name>
    <dbReference type="NCBI Taxonomy" id="183589"/>
    <lineage>
        <taxon>Eukaryota</taxon>
        <taxon>Sar</taxon>
        <taxon>Stramenopiles</taxon>
        <taxon>Ochrophyta</taxon>
        <taxon>Bacillariophyta</taxon>
        <taxon>Bacillariophyceae</taxon>
        <taxon>Bacillariophycidae</taxon>
        <taxon>Bacillariales</taxon>
        <taxon>Bacillariaceae</taxon>
        <taxon>Pseudo-nitzschia</taxon>
    </lineage>
</organism>
<dbReference type="EMBL" id="CAACVS010000189">
    <property type="protein sequence ID" value="VEU38823.1"/>
    <property type="molecule type" value="Genomic_DNA"/>
</dbReference>
<name>A0A448Z9T9_9STRA</name>
<dbReference type="AlphaFoldDB" id="A0A448Z9T9"/>
<feature type="compositionally biased region" description="Basic and acidic residues" evidence="1">
    <location>
        <begin position="475"/>
        <end position="496"/>
    </location>
</feature>
<feature type="region of interest" description="Disordered" evidence="1">
    <location>
        <begin position="341"/>
        <end position="362"/>
    </location>
</feature>
<feature type="compositionally biased region" description="Basic and acidic residues" evidence="1">
    <location>
        <begin position="963"/>
        <end position="996"/>
    </location>
</feature>
<feature type="compositionally biased region" description="Basic and acidic residues" evidence="1">
    <location>
        <begin position="632"/>
        <end position="645"/>
    </location>
</feature>
<proteinExistence type="predicted"/>
<feature type="region of interest" description="Disordered" evidence="1">
    <location>
        <begin position="42"/>
        <end position="123"/>
    </location>
</feature>
<feature type="region of interest" description="Disordered" evidence="1">
    <location>
        <begin position="465"/>
        <end position="561"/>
    </location>
</feature>
<sequence length="1108" mass="123122">MEGEGTEILFHPVSGGGEVNLLQYCTTEETEEVRGLGKEVVATGNCDDEGEGVERSFFPSPVNEEESVNEEQERQPESTNRAFFPASREQTSSSPPNRIDSLVEDDDSESFDRDDTNETNTDRFHPALKAALYTEGQEAVWHEDQYTSVSSVYVKPEKQETSSTSNPQKKHRQKMKLPFFKSRAKKQEAAAVEVEPTPRPVKIHVRKQKVAKAVVLLPPKQEEVGVELNIENSSQDNTSQKERLMKENEMHAAIAENSKQARRLLDTVLSGSCLDEEESDRMVKEAFNHAATARRIAEALNEVGVFQEEIELENVVSYLAEEGEQAALQYRQQQIEQASYEGIDGNNSNDVEASTVESDASKKQRRGKFGVSEYASRAVNYLESIIPKSITGYKNNFDVEGAEKGNNGADFWSDAGISTLGLKNDTLEYGFSVEGDANDPDNRTDHDEAGLLRNADMMSLSSLNEILDGGGTRSTDPKKKDLEGEGRSAELQKSGKGDLSPRSAVREIGIPRKRKNGPPPTEPRRNRGGILGLMTPRTTKSSRSETKKKVPDASDSTNSEKKWGVFFRTPRGSEGVPSQLHLVVEETDEDRCEDENSVKPTSDPAEGLVEAYSDSCLGVPKDNRYTPAFVSEETKDSVNEKEVKISGETPKNYQHLESGHDEDNDLSENINTDKDDLSTSSGTEGSEPKTRDRYQTEPIGKTPRRAGLEVEENINRRQGTEEKSRKIGSNEHEGKSTAASDGAKSKMFGHVVDSTGKCKRKPLVPNTVVEETFVVENGIKKTSSKLHRIREATLQEQDETQPLAPRMSKPTVGQRVKTISKTKNASTRPSYPSINDSSTVFKQAITKGNLKAVESNEEGDDVVPFNYLTVMLKKQIEEKVKTSGPSGTEIQESPDQHISDPKPDADSFVAAIRGPRHKEAPGVALEEIAMRNHQNNRDPTIGIGTDEILVDLAPTPRRPARRSSFDDKKDEMEYNKSKEEMDDKQDEKCIKTRDPPIEDEENERLRRKMITERLFQAGSSSFQEDSKMNDAMKTVPTVMSAESYGEEPVEDRVQIRLNPADSADENNENLEKEGADEISPGTRLGRGRRKLSMSFLKVGKRKHVLGPQ</sequence>
<accession>A0A448Z9T9</accession>
<feature type="region of interest" description="Disordered" evidence="1">
    <location>
        <begin position="796"/>
        <end position="835"/>
    </location>
</feature>
<feature type="compositionally biased region" description="Basic and acidic residues" evidence="1">
    <location>
        <begin position="542"/>
        <end position="561"/>
    </location>
</feature>
<reference evidence="2 3" key="1">
    <citation type="submission" date="2019-01" db="EMBL/GenBank/DDBJ databases">
        <authorList>
            <person name="Ferrante I. M."/>
        </authorList>
    </citation>
    <scope>NUCLEOTIDE SEQUENCE [LARGE SCALE GENOMIC DNA]</scope>
    <source>
        <strain evidence="2 3">B856</strain>
    </source>
</reference>
<keyword evidence="3" id="KW-1185">Reference proteome</keyword>
<feature type="region of interest" description="Disordered" evidence="1">
    <location>
        <begin position="587"/>
        <end position="744"/>
    </location>
</feature>
<feature type="region of interest" description="Disordered" evidence="1">
    <location>
        <begin position="954"/>
        <end position="1004"/>
    </location>
</feature>